<accession>A0A504Y7U3</accession>
<name>A0A504Y7U3_FASGI</name>
<comment type="caution">
    <text evidence="1">The sequence shown here is derived from an EMBL/GenBank/DDBJ whole genome shotgun (WGS) entry which is preliminary data.</text>
</comment>
<gene>
    <name evidence="1" type="ORF">FGIG_10175</name>
</gene>
<dbReference type="EMBL" id="SUNJ01013611">
    <property type="protein sequence ID" value="TPP57144.1"/>
    <property type="molecule type" value="Genomic_DNA"/>
</dbReference>
<dbReference type="OrthoDB" id="10036512at2759"/>
<keyword evidence="2" id="KW-1185">Reference proteome</keyword>
<dbReference type="STRING" id="46835.A0A504Y7U3"/>
<proteinExistence type="predicted"/>
<evidence type="ECO:0000313" key="2">
    <source>
        <dbReference type="Proteomes" id="UP000316759"/>
    </source>
</evidence>
<dbReference type="Proteomes" id="UP000316759">
    <property type="component" value="Unassembled WGS sequence"/>
</dbReference>
<dbReference type="AlphaFoldDB" id="A0A504Y7U3"/>
<sequence length="404" mass="45605">MKSKYSPNGVLHTECLPSGSVTSSKEIDVFGNVPLKSTGNRWEPSRMSLVREVHSGSCHHIRPPSALDMLPFDVQMEQTSSIKVQLLADGLYSFESSQKQVWTIFGGAIYPSMSTPFLMGVYSSLKQPKEMKGSLEDFTGDLLKFLCQGIRFKEADDDTQVLPKAVTCDHHARAFAKCKESHADHLSCDKRAQQGVKHENTVAYPSVGNRLPTRSSFRRDRIKESPLQMLNIDTVKDFQIDYMRSINLSVMRKFIFLLTNPSKSIGFRLLKKQIKAGNDNLVSLRSQLTRELRRTLCSNDVLIINLHYDLLRLSISPSILSGAKSPKNVQLAQGLLASYVRTHRVGFGVGKKKENREYHSQNDTMRKWAAKFCPTRSTFSLLVTIIIRRHRCAFSGNEHLNPQA</sequence>
<evidence type="ECO:0000313" key="1">
    <source>
        <dbReference type="EMBL" id="TPP57144.1"/>
    </source>
</evidence>
<protein>
    <submittedName>
        <fullName evidence="1">Uncharacterized protein</fullName>
    </submittedName>
</protein>
<organism evidence="1 2">
    <name type="scientific">Fasciola gigantica</name>
    <name type="common">Giant liver fluke</name>
    <dbReference type="NCBI Taxonomy" id="46835"/>
    <lineage>
        <taxon>Eukaryota</taxon>
        <taxon>Metazoa</taxon>
        <taxon>Spiralia</taxon>
        <taxon>Lophotrochozoa</taxon>
        <taxon>Platyhelminthes</taxon>
        <taxon>Trematoda</taxon>
        <taxon>Digenea</taxon>
        <taxon>Plagiorchiida</taxon>
        <taxon>Echinostomata</taxon>
        <taxon>Echinostomatoidea</taxon>
        <taxon>Fasciolidae</taxon>
        <taxon>Fasciola</taxon>
    </lineage>
</organism>
<reference evidence="1 2" key="1">
    <citation type="submission" date="2019-04" db="EMBL/GenBank/DDBJ databases">
        <title>Annotation for the trematode Fasciola gigantica.</title>
        <authorList>
            <person name="Choi Y.-J."/>
        </authorList>
    </citation>
    <scope>NUCLEOTIDE SEQUENCE [LARGE SCALE GENOMIC DNA]</scope>
    <source>
        <strain evidence="1">Uganda_cow_1</strain>
    </source>
</reference>